<feature type="domain" description="HRDC" evidence="4">
    <location>
        <begin position="250"/>
        <end position="328"/>
    </location>
</feature>
<dbReference type="Pfam" id="PF00570">
    <property type="entry name" value="HRDC"/>
    <property type="match status" value="1"/>
</dbReference>
<dbReference type="InterPro" id="IPR027417">
    <property type="entry name" value="P-loop_NTPase"/>
</dbReference>
<dbReference type="GO" id="GO:0003676">
    <property type="term" value="F:nucleic acid binding"/>
    <property type="evidence" value="ECO:0007669"/>
    <property type="project" value="InterPro"/>
</dbReference>
<dbReference type="EC" id="5.6.2.4" evidence="3"/>
<comment type="catalytic activity">
    <reaction evidence="2">
        <text>Couples ATP hydrolysis with the unwinding of duplex DNA by translocating in the 3'-5' direction.</text>
        <dbReference type="EC" id="5.6.2.4"/>
    </reaction>
</comment>
<dbReference type="GO" id="GO:0005694">
    <property type="term" value="C:chromosome"/>
    <property type="evidence" value="ECO:0007669"/>
    <property type="project" value="TreeGrafter"/>
</dbReference>
<reference evidence="5 6" key="1">
    <citation type="journal article" date="2018" name="Science">
        <title>The opium poppy genome and morphinan production.</title>
        <authorList>
            <person name="Guo L."/>
            <person name="Winzer T."/>
            <person name="Yang X."/>
            <person name="Li Y."/>
            <person name="Ning Z."/>
            <person name="He Z."/>
            <person name="Teodor R."/>
            <person name="Lu Y."/>
            <person name="Bowser T.A."/>
            <person name="Graham I.A."/>
            <person name="Ye K."/>
        </authorList>
    </citation>
    <scope>NUCLEOTIDE SEQUENCE [LARGE SCALE GENOMIC DNA]</scope>
    <source>
        <strain evidence="6">cv. HN1</strain>
        <tissue evidence="5">Leaves</tissue>
    </source>
</reference>
<comment type="similarity">
    <text evidence="1">Belongs to the helicase family. RecQ subfamily.</text>
</comment>
<name>A0A4Y7JFU0_PAPSO</name>
<dbReference type="Gramene" id="RZC59943">
    <property type="protein sequence ID" value="RZC59943"/>
    <property type="gene ID" value="C5167_021699"/>
</dbReference>
<gene>
    <name evidence="5" type="ORF">C5167_021699</name>
</gene>
<dbReference type="GO" id="GO:0005737">
    <property type="term" value="C:cytoplasm"/>
    <property type="evidence" value="ECO:0007669"/>
    <property type="project" value="TreeGrafter"/>
</dbReference>
<accession>A0A4Y7JFU0</accession>
<dbReference type="InterPro" id="IPR036388">
    <property type="entry name" value="WH-like_DNA-bd_sf"/>
</dbReference>
<dbReference type="InterPro" id="IPR002121">
    <property type="entry name" value="HRDC_dom"/>
</dbReference>
<dbReference type="PANTHER" id="PTHR13710">
    <property type="entry name" value="DNA HELICASE RECQ FAMILY MEMBER"/>
    <property type="match status" value="1"/>
</dbReference>
<dbReference type="Gene3D" id="1.10.10.10">
    <property type="entry name" value="Winged helix-like DNA-binding domain superfamily/Winged helix DNA-binding domain"/>
    <property type="match status" value="1"/>
</dbReference>
<dbReference type="AlphaFoldDB" id="A0A4Y7JFU0"/>
<evidence type="ECO:0000313" key="5">
    <source>
        <dbReference type="EMBL" id="RZC59943.1"/>
    </source>
</evidence>
<dbReference type="SUPFAM" id="SSF52540">
    <property type="entry name" value="P-loop containing nucleoside triphosphate hydrolases"/>
    <property type="match status" value="1"/>
</dbReference>
<dbReference type="Pfam" id="PF09382">
    <property type="entry name" value="RQC"/>
    <property type="match status" value="1"/>
</dbReference>
<dbReference type="InterPro" id="IPR018982">
    <property type="entry name" value="RQC_domain"/>
</dbReference>
<dbReference type="Pfam" id="PF00270">
    <property type="entry name" value="DEAD"/>
    <property type="match status" value="1"/>
</dbReference>
<dbReference type="GO" id="GO:0005524">
    <property type="term" value="F:ATP binding"/>
    <property type="evidence" value="ECO:0007669"/>
    <property type="project" value="InterPro"/>
</dbReference>
<dbReference type="GO" id="GO:0006260">
    <property type="term" value="P:DNA replication"/>
    <property type="evidence" value="ECO:0007669"/>
    <property type="project" value="InterPro"/>
</dbReference>
<dbReference type="PROSITE" id="PS50967">
    <property type="entry name" value="HRDC"/>
    <property type="match status" value="1"/>
</dbReference>
<evidence type="ECO:0000313" key="6">
    <source>
        <dbReference type="Proteomes" id="UP000316621"/>
    </source>
</evidence>
<dbReference type="Gene3D" id="1.10.150.80">
    <property type="entry name" value="HRDC domain"/>
    <property type="match status" value="1"/>
</dbReference>
<sequence length="328" mass="36664">MLNMSTDRMTRDVGVVVTFHGLKSWSALLQANNWKVFGNRSFRLNQREVINATMSGCDVFVLMPTGGGKSLTCQLPALICEGVTLVISPLVSLIQDQIMHLHQIRVKNMLTHGAVEPGPFAAGSRRTSLTNSKLLETNIDNLLRMVKKHRYDLAKHHGAGRHLEKGEASRILHHLVTEKFLVEKVKRSDYGSVSSVLKVNESKFYNLCHGGKKIILRFPAPMKTAKPLVAKDPLVSSGKTNNPQENEADKPLSAKIFDALMLLRSDILDTAAEGVNAHHIFTRPTLQRISERIPQTREELLEIIGRAKLAKYGDRVLELIERTIKDLQ</sequence>
<dbReference type="InterPro" id="IPR044876">
    <property type="entry name" value="HRDC_dom_sf"/>
</dbReference>
<evidence type="ECO:0000256" key="3">
    <source>
        <dbReference type="ARBA" id="ARBA00034808"/>
    </source>
</evidence>
<dbReference type="STRING" id="3469.A0A4Y7JFU0"/>
<dbReference type="SUPFAM" id="SSF47819">
    <property type="entry name" value="HRDC-like"/>
    <property type="match status" value="1"/>
</dbReference>
<keyword evidence="6" id="KW-1185">Reference proteome</keyword>
<dbReference type="Proteomes" id="UP000316621">
    <property type="component" value="Chromosome 5"/>
</dbReference>
<dbReference type="EMBL" id="CM010719">
    <property type="protein sequence ID" value="RZC59943.1"/>
    <property type="molecule type" value="Genomic_DNA"/>
</dbReference>
<dbReference type="Gene3D" id="3.40.50.300">
    <property type="entry name" value="P-loop containing nucleotide triphosphate hydrolases"/>
    <property type="match status" value="1"/>
</dbReference>
<organism evidence="5 6">
    <name type="scientific">Papaver somniferum</name>
    <name type="common">Opium poppy</name>
    <dbReference type="NCBI Taxonomy" id="3469"/>
    <lineage>
        <taxon>Eukaryota</taxon>
        <taxon>Viridiplantae</taxon>
        <taxon>Streptophyta</taxon>
        <taxon>Embryophyta</taxon>
        <taxon>Tracheophyta</taxon>
        <taxon>Spermatophyta</taxon>
        <taxon>Magnoliopsida</taxon>
        <taxon>Ranunculales</taxon>
        <taxon>Papaveraceae</taxon>
        <taxon>Papaveroideae</taxon>
        <taxon>Papaver</taxon>
    </lineage>
</organism>
<protein>
    <recommendedName>
        <fullName evidence="3">DNA 3'-5' helicase</fullName>
        <ecNumber evidence="3">5.6.2.4</ecNumber>
    </recommendedName>
</protein>
<evidence type="ECO:0000259" key="4">
    <source>
        <dbReference type="PROSITE" id="PS50967"/>
    </source>
</evidence>
<dbReference type="GO" id="GO:0043138">
    <property type="term" value="F:3'-5' DNA helicase activity"/>
    <property type="evidence" value="ECO:0007669"/>
    <property type="project" value="UniProtKB-EC"/>
</dbReference>
<dbReference type="PANTHER" id="PTHR13710:SF156">
    <property type="entry name" value="ATP-DEPENDENT DNA HELICASE Q-LIKE 4B"/>
    <property type="match status" value="1"/>
</dbReference>
<evidence type="ECO:0000256" key="2">
    <source>
        <dbReference type="ARBA" id="ARBA00034617"/>
    </source>
</evidence>
<dbReference type="InterPro" id="IPR011545">
    <property type="entry name" value="DEAD/DEAH_box_helicase_dom"/>
</dbReference>
<dbReference type="GO" id="GO:0005634">
    <property type="term" value="C:nucleus"/>
    <property type="evidence" value="ECO:0007669"/>
    <property type="project" value="TreeGrafter"/>
</dbReference>
<proteinExistence type="inferred from homology"/>
<evidence type="ECO:0000256" key="1">
    <source>
        <dbReference type="ARBA" id="ARBA00005446"/>
    </source>
</evidence>
<dbReference type="GO" id="GO:0000724">
    <property type="term" value="P:double-strand break repair via homologous recombination"/>
    <property type="evidence" value="ECO:0007669"/>
    <property type="project" value="TreeGrafter"/>
</dbReference>
<dbReference type="InterPro" id="IPR010997">
    <property type="entry name" value="HRDC-like_sf"/>
</dbReference>
<dbReference type="GO" id="GO:0009378">
    <property type="term" value="F:four-way junction helicase activity"/>
    <property type="evidence" value="ECO:0007669"/>
    <property type="project" value="TreeGrafter"/>
</dbReference>